<dbReference type="SUPFAM" id="SSF46785">
    <property type="entry name" value="Winged helix' DNA-binding domain"/>
    <property type="match status" value="1"/>
</dbReference>
<organism evidence="6 7">
    <name type="scientific">Spirochaeta isovalerica</name>
    <dbReference type="NCBI Taxonomy" id="150"/>
    <lineage>
        <taxon>Bacteria</taxon>
        <taxon>Pseudomonadati</taxon>
        <taxon>Spirochaetota</taxon>
        <taxon>Spirochaetia</taxon>
        <taxon>Spirochaetales</taxon>
        <taxon>Spirochaetaceae</taxon>
        <taxon>Spirochaeta</taxon>
    </lineage>
</organism>
<comment type="caution">
    <text evidence="6">The sequence shown here is derived from an EMBL/GenBank/DDBJ whole genome shotgun (WGS) entry which is preliminary data.</text>
</comment>
<feature type="domain" description="HTH lysR-type" evidence="5">
    <location>
        <begin position="1"/>
        <end position="58"/>
    </location>
</feature>
<keyword evidence="4" id="KW-0804">Transcription</keyword>
<keyword evidence="2" id="KW-0805">Transcription regulation</keyword>
<dbReference type="Proteomes" id="UP000587760">
    <property type="component" value="Unassembled WGS sequence"/>
</dbReference>
<accession>A0A841RFL6</accession>
<dbReference type="InterPro" id="IPR000847">
    <property type="entry name" value="LysR_HTH_N"/>
</dbReference>
<dbReference type="InterPro" id="IPR005119">
    <property type="entry name" value="LysR_subst-bd"/>
</dbReference>
<dbReference type="Gene3D" id="3.40.190.290">
    <property type="match status" value="1"/>
</dbReference>
<evidence type="ECO:0000256" key="2">
    <source>
        <dbReference type="ARBA" id="ARBA00023015"/>
    </source>
</evidence>
<dbReference type="FunFam" id="1.10.10.10:FF:000001">
    <property type="entry name" value="LysR family transcriptional regulator"/>
    <property type="match status" value="1"/>
</dbReference>
<keyword evidence="3 6" id="KW-0238">DNA-binding</keyword>
<evidence type="ECO:0000256" key="4">
    <source>
        <dbReference type="ARBA" id="ARBA00023163"/>
    </source>
</evidence>
<dbReference type="Pfam" id="PF00126">
    <property type="entry name" value="HTH_1"/>
    <property type="match status" value="1"/>
</dbReference>
<dbReference type="PRINTS" id="PR00039">
    <property type="entry name" value="HTHLYSR"/>
</dbReference>
<dbReference type="SUPFAM" id="SSF53850">
    <property type="entry name" value="Periplasmic binding protein-like II"/>
    <property type="match status" value="1"/>
</dbReference>
<keyword evidence="7" id="KW-1185">Reference proteome</keyword>
<dbReference type="InterPro" id="IPR036388">
    <property type="entry name" value="WH-like_DNA-bd_sf"/>
</dbReference>
<dbReference type="GO" id="GO:0003677">
    <property type="term" value="F:DNA binding"/>
    <property type="evidence" value="ECO:0007669"/>
    <property type="project" value="UniProtKB-KW"/>
</dbReference>
<evidence type="ECO:0000256" key="3">
    <source>
        <dbReference type="ARBA" id="ARBA00023125"/>
    </source>
</evidence>
<dbReference type="EMBL" id="JACHGJ010000010">
    <property type="protein sequence ID" value="MBB6482181.1"/>
    <property type="molecule type" value="Genomic_DNA"/>
</dbReference>
<dbReference type="AlphaFoldDB" id="A0A841RFL6"/>
<reference evidence="6 7" key="1">
    <citation type="submission" date="2020-08" db="EMBL/GenBank/DDBJ databases">
        <title>Genomic Encyclopedia of Type Strains, Phase IV (KMG-IV): sequencing the most valuable type-strain genomes for metagenomic binning, comparative biology and taxonomic classification.</title>
        <authorList>
            <person name="Goeker M."/>
        </authorList>
    </citation>
    <scope>NUCLEOTIDE SEQUENCE [LARGE SCALE GENOMIC DNA]</scope>
    <source>
        <strain evidence="6 7">DSM 2461</strain>
    </source>
</reference>
<dbReference type="CDD" id="cd05466">
    <property type="entry name" value="PBP2_LTTR_substrate"/>
    <property type="match status" value="1"/>
</dbReference>
<dbReference type="Pfam" id="PF03466">
    <property type="entry name" value="LysR_substrate"/>
    <property type="match status" value="1"/>
</dbReference>
<protein>
    <submittedName>
        <fullName evidence="6">DNA-binding transcriptional LysR family regulator</fullName>
    </submittedName>
</protein>
<name>A0A841RFL6_9SPIO</name>
<comment type="similarity">
    <text evidence="1">Belongs to the LysR transcriptional regulatory family.</text>
</comment>
<proteinExistence type="inferred from homology"/>
<dbReference type="InterPro" id="IPR050950">
    <property type="entry name" value="HTH-type_LysR_regulators"/>
</dbReference>
<gene>
    <name evidence="6" type="ORF">HNR50_003870</name>
</gene>
<evidence type="ECO:0000256" key="1">
    <source>
        <dbReference type="ARBA" id="ARBA00009437"/>
    </source>
</evidence>
<dbReference type="GO" id="GO:0003700">
    <property type="term" value="F:DNA-binding transcription factor activity"/>
    <property type="evidence" value="ECO:0007669"/>
    <property type="project" value="InterPro"/>
</dbReference>
<dbReference type="InterPro" id="IPR036390">
    <property type="entry name" value="WH_DNA-bd_sf"/>
</dbReference>
<dbReference type="PANTHER" id="PTHR30419">
    <property type="entry name" value="HTH-TYPE TRANSCRIPTIONAL REGULATOR YBHD"/>
    <property type="match status" value="1"/>
</dbReference>
<dbReference type="GO" id="GO:0005829">
    <property type="term" value="C:cytosol"/>
    <property type="evidence" value="ECO:0007669"/>
    <property type="project" value="TreeGrafter"/>
</dbReference>
<evidence type="ECO:0000313" key="7">
    <source>
        <dbReference type="Proteomes" id="UP000587760"/>
    </source>
</evidence>
<evidence type="ECO:0000259" key="5">
    <source>
        <dbReference type="PROSITE" id="PS50931"/>
    </source>
</evidence>
<evidence type="ECO:0000313" key="6">
    <source>
        <dbReference type="EMBL" id="MBB6482181.1"/>
    </source>
</evidence>
<dbReference type="PROSITE" id="PS50931">
    <property type="entry name" value="HTH_LYSR"/>
    <property type="match status" value="1"/>
</dbReference>
<dbReference type="PANTHER" id="PTHR30419:SF28">
    <property type="entry name" value="HTH-TYPE TRANSCRIPTIONAL REGULATOR BSDA"/>
    <property type="match status" value="1"/>
</dbReference>
<sequence>MDLNKLKTFYTVAQLNNFSRAAEILYLTQPAVSAQIKDLEFEYKTKLFNRNGRKIELTDSGEKLIPFVKKLLDIYDDSLHAISLLQEAGQGSIKLGVSGLPGARLLPAALSRFREIYPDIHISIREKKSAGVLDLLKLKKFDLGLIVSSEENINTSIIGAEVLYRDKYVVGVSYDNPLARKKSIGVKDLSQNPLIVSPKDTVTHQAIIDLYNRLSLPLNIEYEIENKSMMKTMVEKNLGIAFFSSLEIKKEVESQLICPLELEGIPFYSYIQLAYNKTKELNPASKAFHDFIFNIDEQDNFISG</sequence>
<dbReference type="Gene3D" id="1.10.10.10">
    <property type="entry name" value="Winged helix-like DNA-binding domain superfamily/Winged helix DNA-binding domain"/>
    <property type="match status" value="1"/>
</dbReference>
<dbReference type="RefSeq" id="WP_184748415.1">
    <property type="nucleotide sequence ID" value="NZ_JACHGJ010000010.1"/>
</dbReference>